<comment type="caution">
    <text evidence="1">The sequence shown here is derived from an EMBL/GenBank/DDBJ whole genome shotgun (WGS) entry which is preliminary data.</text>
</comment>
<keyword evidence="2" id="KW-1185">Reference proteome</keyword>
<name>A0ABN9QMX7_9DINO</name>
<reference evidence="1" key="1">
    <citation type="submission" date="2023-10" db="EMBL/GenBank/DDBJ databases">
        <authorList>
            <person name="Chen Y."/>
            <person name="Shah S."/>
            <person name="Dougan E. K."/>
            <person name="Thang M."/>
            <person name="Chan C."/>
        </authorList>
    </citation>
    <scope>NUCLEOTIDE SEQUENCE [LARGE SCALE GENOMIC DNA]</scope>
</reference>
<proteinExistence type="predicted"/>
<protein>
    <submittedName>
        <fullName evidence="1">Uncharacterized protein</fullName>
    </submittedName>
</protein>
<gene>
    <name evidence="1" type="ORF">PCOR1329_LOCUS13345</name>
</gene>
<organism evidence="1 2">
    <name type="scientific">Prorocentrum cordatum</name>
    <dbReference type="NCBI Taxonomy" id="2364126"/>
    <lineage>
        <taxon>Eukaryota</taxon>
        <taxon>Sar</taxon>
        <taxon>Alveolata</taxon>
        <taxon>Dinophyceae</taxon>
        <taxon>Prorocentrales</taxon>
        <taxon>Prorocentraceae</taxon>
        <taxon>Prorocentrum</taxon>
    </lineage>
</organism>
<dbReference type="Proteomes" id="UP001189429">
    <property type="component" value="Unassembled WGS sequence"/>
</dbReference>
<sequence length="107" mass="11650">MSASTDMKLSRFGGIAERWADWVHGCTWLEACTGLRGMGQVMAAADSADPSDVTTLGDHARAISFRRWHLGATWYNCRSLASPSAIATTDEAWRQSNAEGESRSGNR</sequence>
<accession>A0ABN9QMX7</accession>
<evidence type="ECO:0000313" key="1">
    <source>
        <dbReference type="EMBL" id="CAK0807469.1"/>
    </source>
</evidence>
<evidence type="ECO:0000313" key="2">
    <source>
        <dbReference type="Proteomes" id="UP001189429"/>
    </source>
</evidence>
<dbReference type="EMBL" id="CAUYUJ010003938">
    <property type="protein sequence ID" value="CAK0807469.1"/>
    <property type="molecule type" value="Genomic_DNA"/>
</dbReference>